<keyword evidence="3" id="KW-1185">Reference proteome</keyword>
<feature type="domain" description="Transcription regulator PadR N-terminal" evidence="1">
    <location>
        <begin position="6"/>
        <end position="77"/>
    </location>
</feature>
<comment type="caution">
    <text evidence="2">The sequence shown here is derived from an EMBL/GenBank/DDBJ whole genome shotgun (WGS) entry which is preliminary data.</text>
</comment>
<name>A0A0R2JF99_9LACO</name>
<dbReference type="Gene3D" id="1.10.10.10">
    <property type="entry name" value="Winged helix-like DNA-binding domain superfamily/Winged helix DNA-binding domain"/>
    <property type="match status" value="1"/>
</dbReference>
<sequence>MYDLLILGMLMAHDYSGYKLAHVLGQTLIPRRKISNGVMYPLLDRLEKEGYIQANEREVNGRRSKVMHITDLGRQRFYDLMDEPIAQDAKRDDMYRFKFRGFGHIASDKQLAILDEYQQIMQNELDDSLRAIKKLSKESQCLPDERGYYEGSIHSIELDAKMHEAQLAWVAEMKEHIEDKLEEEKDDEA</sequence>
<dbReference type="InterPro" id="IPR036388">
    <property type="entry name" value="WH-like_DNA-bd_sf"/>
</dbReference>
<evidence type="ECO:0000313" key="2">
    <source>
        <dbReference type="EMBL" id="KRN75995.1"/>
    </source>
</evidence>
<gene>
    <name evidence="2" type="ORF">IV67_GL001045</name>
</gene>
<evidence type="ECO:0000313" key="3">
    <source>
        <dbReference type="Proteomes" id="UP000051673"/>
    </source>
</evidence>
<dbReference type="OrthoDB" id="2374094at2"/>
<dbReference type="PANTHER" id="PTHR43252">
    <property type="entry name" value="TRANSCRIPTIONAL REGULATOR YQJI"/>
    <property type="match status" value="1"/>
</dbReference>
<dbReference type="InterPro" id="IPR036390">
    <property type="entry name" value="WH_DNA-bd_sf"/>
</dbReference>
<evidence type="ECO:0000259" key="1">
    <source>
        <dbReference type="Pfam" id="PF03551"/>
    </source>
</evidence>
<dbReference type="STRING" id="1620.IV67_GL001045"/>
<proteinExistence type="predicted"/>
<dbReference type="RefSeq" id="WP_057788826.1">
    <property type="nucleotide sequence ID" value="NZ_JQCD01000031.1"/>
</dbReference>
<dbReference type="PATRIC" id="fig|1620.3.peg.1060"/>
<accession>A0A0R2JF99</accession>
<dbReference type="Proteomes" id="UP000051673">
    <property type="component" value="Unassembled WGS sequence"/>
</dbReference>
<dbReference type="PANTHER" id="PTHR43252:SF2">
    <property type="entry name" value="TRANSCRIPTION REGULATOR, PADR-LIKE FAMILY"/>
    <property type="match status" value="1"/>
</dbReference>
<dbReference type="InterPro" id="IPR005149">
    <property type="entry name" value="Tscrpt_reg_PadR_N"/>
</dbReference>
<dbReference type="EMBL" id="JQCD01000031">
    <property type="protein sequence ID" value="KRN75995.1"/>
    <property type="molecule type" value="Genomic_DNA"/>
</dbReference>
<dbReference type="SUPFAM" id="SSF46785">
    <property type="entry name" value="Winged helix' DNA-binding domain"/>
    <property type="match status" value="1"/>
</dbReference>
<organism evidence="2 3">
    <name type="scientific">Weissella minor</name>
    <dbReference type="NCBI Taxonomy" id="1620"/>
    <lineage>
        <taxon>Bacteria</taxon>
        <taxon>Bacillati</taxon>
        <taxon>Bacillota</taxon>
        <taxon>Bacilli</taxon>
        <taxon>Lactobacillales</taxon>
        <taxon>Lactobacillaceae</taxon>
        <taxon>Weissella</taxon>
    </lineage>
</organism>
<reference evidence="2 3" key="1">
    <citation type="journal article" date="2015" name="Genome Announc.">
        <title>Expanding the biotechnology potential of lactobacilli through comparative genomics of 213 strains and associated genera.</title>
        <authorList>
            <person name="Sun Z."/>
            <person name="Harris H.M."/>
            <person name="McCann A."/>
            <person name="Guo C."/>
            <person name="Argimon S."/>
            <person name="Zhang W."/>
            <person name="Yang X."/>
            <person name="Jeffery I.B."/>
            <person name="Cooney J.C."/>
            <person name="Kagawa T.F."/>
            <person name="Liu W."/>
            <person name="Song Y."/>
            <person name="Salvetti E."/>
            <person name="Wrobel A."/>
            <person name="Rasinkangas P."/>
            <person name="Parkhill J."/>
            <person name="Rea M.C."/>
            <person name="O'Sullivan O."/>
            <person name="Ritari J."/>
            <person name="Douillard F.P."/>
            <person name="Paul Ross R."/>
            <person name="Yang R."/>
            <person name="Briner A.E."/>
            <person name="Felis G.E."/>
            <person name="de Vos W.M."/>
            <person name="Barrangou R."/>
            <person name="Klaenhammer T.R."/>
            <person name="Caufield P.W."/>
            <person name="Cui Y."/>
            <person name="Zhang H."/>
            <person name="O'Toole P.W."/>
        </authorList>
    </citation>
    <scope>NUCLEOTIDE SEQUENCE [LARGE SCALE GENOMIC DNA]</scope>
    <source>
        <strain evidence="2 3">DSM 20014</strain>
    </source>
</reference>
<dbReference type="AlphaFoldDB" id="A0A0R2JF99"/>
<protein>
    <recommendedName>
        <fullName evidence="1">Transcription regulator PadR N-terminal domain-containing protein</fullName>
    </recommendedName>
</protein>
<dbReference type="Pfam" id="PF03551">
    <property type="entry name" value="PadR"/>
    <property type="match status" value="1"/>
</dbReference>